<accession>A0A5N5K5X6</accession>
<keyword evidence="1" id="KW-0677">Repeat</keyword>
<dbReference type="Gene3D" id="1.25.10.10">
    <property type="entry name" value="Leucine-rich Repeat Variant"/>
    <property type="match status" value="3"/>
</dbReference>
<dbReference type="EMBL" id="VDCV01000015">
    <property type="protein sequence ID" value="KAB5525190.1"/>
    <property type="molecule type" value="Genomic_DNA"/>
</dbReference>
<evidence type="ECO:0000259" key="2">
    <source>
        <dbReference type="Pfam" id="PF23005"/>
    </source>
</evidence>
<dbReference type="PANTHER" id="PTHR46043:SF13">
    <property type="entry name" value="ARM REPEAT SUPERFAMILY PROTEIN"/>
    <property type="match status" value="1"/>
</dbReference>
<proteinExistence type="predicted"/>
<protein>
    <recommendedName>
        <fullName evidence="2">DUF7032 domain-containing protein</fullName>
    </recommendedName>
</protein>
<feature type="domain" description="DUF7032" evidence="2">
    <location>
        <begin position="13"/>
        <end position="122"/>
    </location>
</feature>
<keyword evidence="4" id="KW-1185">Reference proteome</keyword>
<dbReference type="PANTHER" id="PTHR46043">
    <property type="entry name" value="ARM REPEAT SUPERFAMILY PROTEIN"/>
    <property type="match status" value="1"/>
</dbReference>
<name>A0A5N5K5X6_9ROSI</name>
<dbReference type="SMART" id="SM00185">
    <property type="entry name" value="ARM"/>
    <property type="match status" value="6"/>
</dbReference>
<sequence length="682" mass="74247">MTIPENDPITLSNNLLHSLLDQQIPLIQSFKGKWSLIKSKLADLQAQLNDFSELQTSITNPLSLDLLHSISQTLNDAHLFAEKCLDTNLTEGKLKTQSDIDSILAKLNQNVKDCEVLIKSGVLQDGILSGSGSKRELVRAEFRNLITRLQIGSTESKNAAMDTVLSLIQEDDKNVMIAVAQGIVPVLARLLDCNSCLDIKEKSVAAISKISMVDSSKHVLIAEGLLLLNQLIRILESGSWFAKEKACIALQALSFSRENARAIGSRGGICSLLEICQAGTPSSQGLASGVLRNLAVFEEIRENFIEENAVFVLIGLAASGTALAQENAIGCLCNLVKEDENLKILIVKEGVIECLRNFWDSCPPARSLEVAVVLLRELATSQAIAEGLVSDGFVVRLVAVLSCGVMGVRSAAARAVYELGFNMKTRKLIGELGCISPLIKMLDGKAVEEKEAAAKALSLLVLHAGNRSIFRKTEGGIVSTVQLLDPSIQDLDKKYPVSILASILNSKKCRKQMIAAGASVHLKKLMEMDIEGSKKLLDGLGRDPGEKRLHFPYNILLWSNINMLPQQILKLDICLVIDVCGYGPAFILGSDPTPSTRVDINLNVGLCHVHLFLSMCICSMLYLLHSSAGIYLNRPIELMDAFSDHGLEKQQEKPTIKGAVQRTQARSKEKLLFIIPGGPMRI</sequence>
<comment type="caution">
    <text evidence="3">The sequence shown here is derived from an EMBL/GenBank/DDBJ whole genome shotgun (WGS) entry which is preliminary data.</text>
</comment>
<dbReference type="Pfam" id="PF23005">
    <property type="entry name" value="DUF7032"/>
    <property type="match status" value="1"/>
</dbReference>
<organism evidence="3 4">
    <name type="scientific">Salix brachista</name>
    <dbReference type="NCBI Taxonomy" id="2182728"/>
    <lineage>
        <taxon>Eukaryota</taxon>
        <taxon>Viridiplantae</taxon>
        <taxon>Streptophyta</taxon>
        <taxon>Embryophyta</taxon>
        <taxon>Tracheophyta</taxon>
        <taxon>Spermatophyta</taxon>
        <taxon>Magnoliopsida</taxon>
        <taxon>eudicotyledons</taxon>
        <taxon>Gunneridae</taxon>
        <taxon>Pentapetalae</taxon>
        <taxon>rosids</taxon>
        <taxon>fabids</taxon>
        <taxon>Malpighiales</taxon>
        <taxon>Salicaceae</taxon>
        <taxon>Saliceae</taxon>
        <taxon>Salix</taxon>
    </lineage>
</organism>
<dbReference type="SUPFAM" id="SSF48371">
    <property type="entry name" value="ARM repeat"/>
    <property type="match status" value="1"/>
</dbReference>
<gene>
    <name evidence="3" type="ORF">DKX38_022939</name>
</gene>
<dbReference type="InterPro" id="IPR000225">
    <property type="entry name" value="Armadillo"/>
</dbReference>
<dbReference type="InterPro" id="IPR054296">
    <property type="entry name" value="DUF7032"/>
</dbReference>
<dbReference type="AlphaFoldDB" id="A0A5N5K5X6"/>
<dbReference type="Proteomes" id="UP000326939">
    <property type="component" value="Chromosome 15"/>
</dbReference>
<evidence type="ECO:0000256" key="1">
    <source>
        <dbReference type="ARBA" id="ARBA00022737"/>
    </source>
</evidence>
<evidence type="ECO:0000313" key="4">
    <source>
        <dbReference type="Proteomes" id="UP000326939"/>
    </source>
</evidence>
<evidence type="ECO:0000313" key="3">
    <source>
        <dbReference type="EMBL" id="KAB5525190.1"/>
    </source>
</evidence>
<reference evidence="4" key="1">
    <citation type="journal article" date="2019" name="Gigascience">
        <title>De novo genome assembly of the endangered Acer yangbiense, a plant species with extremely small populations endemic to Yunnan Province, China.</title>
        <authorList>
            <person name="Yang J."/>
            <person name="Wariss H.M."/>
            <person name="Tao L."/>
            <person name="Zhang R."/>
            <person name="Yun Q."/>
            <person name="Hollingsworth P."/>
            <person name="Dao Z."/>
            <person name="Luo G."/>
            <person name="Guo H."/>
            <person name="Ma Y."/>
            <person name="Sun W."/>
        </authorList>
    </citation>
    <scope>NUCLEOTIDE SEQUENCE [LARGE SCALE GENOMIC DNA]</scope>
    <source>
        <strain evidence="4">cv. br00</strain>
    </source>
</reference>
<dbReference type="InterPro" id="IPR011989">
    <property type="entry name" value="ARM-like"/>
</dbReference>
<dbReference type="InterPro" id="IPR016024">
    <property type="entry name" value="ARM-type_fold"/>
</dbReference>